<dbReference type="Pfam" id="PF00004">
    <property type="entry name" value="AAA"/>
    <property type="match status" value="1"/>
</dbReference>
<evidence type="ECO:0000256" key="1">
    <source>
        <dbReference type="RuleBase" id="RU003651"/>
    </source>
</evidence>
<organism evidence="3 4">
    <name type="scientific">Opisthorchis felineus</name>
    <dbReference type="NCBI Taxonomy" id="147828"/>
    <lineage>
        <taxon>Eukaryota</taxon>
        <taxon>Metazoa</taxon>
        <taxon>Spiralia</taxon>
        <taxon>Lophotrochozoa</taxon>
        <taxon>Platyhelminthes</taxon>
        <taxon>Trematoda</taxon>
        <taxon>Digenea</taxon>
        <taxon>Opisthorchiida</taxon>
        <taxon>Opisthorchiata</taxon>
        <taxon>Opisthorchiidae</taxon>
        <taxon>Opisthorchis</taxon>
    </lineage>
</organism>
<dbReference type="Proteomes" id="UP000308267">
    <property type="component" value="Unassembled WGS sequence"/>
</dbReference>
<name>A0A4S2MFG1_OPIFE</name>
<proteinExistence type="inferred from homology"/>
<dbReference type="GO" id="GO:0005524">
    <property type="term" value="F:ATP binding"/>
    <property type="evidence" value="ECO:0007669"/>
    <property type="project" value="UniProtKB-KW"/>
</dbReference>
<accession>A0A4S2MFG1</accession>
<keyword evidence="1" id="KW-0067">ATP-binding</keyword>
<dbReference type="Gene3D" id="1.10.8.60">
    <property type="match status" value="1"/>
</dbReference>
<sequence length="233" mass="26073">MLLNSFRNPETFSRLGAKLPKGVLLVNSPGVSKTLSAKAVSGEAQVPFLYVSGSRFEEVFVGVGASRVRQLFTAAKQHALCLIFIDEIDSVGHNRTCSPHHPYANQTINQLLEEMDGFQSTEVIIILGATNPSEDLDKALLRPGRFNVQIHVSPPTFEERVALLKLYLHKIKTAPDFDIIRRTKDPRCAHATRALKLLAECSNKSTPDAYRLNVIHEFKVHITHKRRMCEFGN</sequence>
<dbReference type="GO" id="GO:0016887">
    <property type="term" value="F:ATP hydrolysis activity"/>
    <property type="evidence" value="ECO:0007669"/>
    <property type="project" value="InterPro"/>
</dbReference>
<dbReference type="GO" id="GO:0005743">
    <property type="term" value="C:mitochondrial inner membrane"/>
    <property type="evidence" value="ECO:0007669"/>
    <property type="project" value="TreeGrafter"/>
</dbReference>
<comment type="caution">
    <text evidence="3">The sequence shown here is derived from an EMBL/GenBank/DDBJ whole genome shotgun (WGS) entry which is preliminary data.</text>
</comment>
<dbReference type="Gene3D" id="3.40.50.300">
    <property type="entry name" value="P-loop containing nucleotide triphosphate hydrolases"/>
    <property type="match status" value="1"/>
</dbReference>
<comment type="similarity">
    <text evidence="1">Belongs to the AAA ATPase family.</text>
</comment>
<feature type="domain" description="AAA+ ATPase" evidence="2">
    <location>
        <begin position="19"/>
        <end position="156"/>
    </location>
</feature>
<dbReference type="SMART" id="SM00382">
    <property type="entry name" value="AAA"/>
    <property type="match status" value="1"/>
</dbReference>
<protein>
    <recommendedName>
        <fullName evidence="2">AAA+ ATPase domain-containing protein</fullName>
    </recommendedName>
</protein>
<dbReference type="EMBL" id="SJOL01000594">
    <property type="protein sequence ID" value="TGZ75510.1"/>
    <property type="molecule type" value="Genomic_DNA"/>
</dbReference>
<dbReference type="InterPro" id="IPR003960">
    <property type="entry name" value="ATPase_AAA_CS"/>
</dbReference>
<gene>
    <name evidence="3" type="ORF">CRM22_000327</name>
</gene>
<dbReference type="PANTHER" id="PTHR23076">
    <property type="entry name" value="METALLOPROTEASE M41 FTSH"/>
    <property type="match status" value="1"/>
</dbReference>
<evidence type="ECO:0000259" key="2">
    <source>
        <dbReference type="SMART" id="SM00382"/>
    </source>
</evidence>
<dbReference type="InterPro" id="IPR003959">
    <property type="entry name" value="ATPase_AAA_core"/>
</dbReference>
<dbReference type="STRING" id="147828.A0A4S2MFG1"/>
<dbReference type="GO" id="GO:0006515">
    <property type="term" value="P:protein quality control for misfolded or incompletely synthesized proteins"/>
    <property type="evidence" value="ECO:0007669"/>
    <property type="project" value="TreeGrafter"/>
</dbReference>
<dbReference type="PROSITE" id="PS00674">
    <property type="entry name" value="AAA"/>
    <property type="match status" value="1"/>
</dbReference>
<reference evidence="3 4" key="1">
    <citation type="journal article" date="2019" name="BMC Genomics">
        <title>New insights from Opisthorchis felineus genome: update on genomics of the epidemiologically important liver flukes.</title>
        <authorList>
            <person name="Ershov N.I."/>
            <person name="Mordvinov V.A."/>
            <person name="Prokhortchouk E.B."/>
            <person name="Pakharukova M.Y."/>
            <person name="Gunbin K.V."/>
            <person name="Ustyantsev K."/>
            <person name="Genaev M.A."/>
            <person name="Blinov A.G."/>
            <person name="Mazur A."/>
            <person name="Boulygina E."/>
            <person name="Tsygankova S."/>
            <person name="Khrameeva E."/>
            <person name="Chekanov N."/>
            <person name="Fan G."/>
            <person name="Xiao A."/>
            <person name="Zhang H."/>
            <person name="Xu X."/>
            <person name="Yang H."/>
            <person name="Solovyev V."/>
            <person name="Lee S.M."/>
            <person name="Liu X."/>
            <person name="Afonnikov D.A."/>
            <person name="Skryabin K.G."/>
        </authorList>
    </citation>
    <scope>NUCLEOTIDE SEQUENCE [LARGE SCALE GENOMIC DNA]</scope>
    <source>
        <strain evidence="3">AK-0245</strain>
        <tissue evidence="3">Whole organism</tissue>
    </source>
</reference>
<keyword evidence="1" id="KW-0547">Nucleotide-binding</keyword>
<evidence type="ECO:0000313" key="4">
    <source>
        <dbReference type="Proteomes" id="UP000308267"/>
    </source>
</evidence>
<dbReference type="InterPro" id="IPR003593">
    <property type="entry name" value="AAA+_ATPase"/>
</dbReference>
<dbReference type="GO" id="GO:0004176">
    <property type="term" value="F:ATP-dependent peptidase activity"/>
    <property type="evidence" value="ECO:0007669"/>
    <property type="project" value="TreeGrafter"/>
</dbReference>
<dbReference type="SUPFAM" id="SSF52540">
    <property type="entry name" value="P-loop containing nucleoside triphosphate hydrolases"/>
    <property type="match status" value="1"/>
</dbReference>
<dbReference type="InterPro" id="IPR027417">
    <property type="entry name" value="P-loop_NTPase"/>
</dbReference>
<dbReference type="GO" id="GO:0007005">
    <property type="term" value="P:mitochondrion organization"/>
    <property type="evidence" value="ECO:0007669"/>
    <property type="project" value="TreeGrafter"/>
</dbReference>
<dbReference type="AlphaFoldDB" id="A0A4S2MFG1"/>
<dbReference type="OrthoDB" id="1413014at2759"/>
<keyword evidence="4" id="KW-1185">Reference proteome</keyword>
<dbReference type="FunFam" id="3.40.50.300:FF:002568">
    <property type="entry name" value="Cell division protein (FtsH)"/>
    <property type="match status" value="1"/>
</dbReference>
<dbReference type="PANTHER" id="PTHR23076:SF97">
    <property type="entry name" value="ATP-DEPENDENT ZINC METALLOPROTEASE YME1L1"/>
    <property type="match status" value="1"/>
</dbReference>
<evidence type="ECO:0000313" key="3">
    <source>
        <dbReference type="EMBL" id="TGZ75510.1"/>
    </source>
</evidence>